<proteinExistence type="predicted"/>
<reference evidence="1 2" key="1">
    <citation type="journal article" date="2015" name="Genome Biol. Evol.">
        <title>Comparative Genomics of a Bacterivorous Green Alga Reveals Evolutionary Causalities and Consequences of Phago-Mixotrophic Mode of Nutrition.</title>
        <authorList>
            <person name="Burns J.A."/>
            <person name="Paasch A."/>
            <person name="Narechania A."/>
            <person name="Kim E."/>
        </authorList>
    </citation>
    <scope>NUCLEOTIDE SEQUENCE [LARGE SCALE GENOMIC DNA]</scope>
    <source>
        <strain evidence="1 2">PLY_AMNH</strain>
    </source>
</reference>
<evidence type="ECO:0000313" key="1">
    <source>
        <dbReference type="EMBL" id="KAK3288682.1"/>
    </source>
</evidence>
<sequence>MCAFVEDGERSVGGMFVSIASFEPESFVFPRVSRVDEKTAQLYVISEGGREVPAVSASREMLNVAWCESARFEVVSRGLALLLLACRVEDVADNNRSCPETTGLFEKIDSVQKRFTRWIESAKLCFDGVLPCTVDETSEAECDFRREMCLMVSQLIRSDVGRVRRLRRCSIPEIRVKVSEPQLESIMRQLVGVSVNQYDRFRAHFDERVRSVEFANPLRSDRALLLRSEVDAVLRAALCFGARNERLRNIGQISGMSLELLRCFPAWSTIERQLRNATAECVPPDLKKHMISELNEAIKRYRLRRFRHLVIDVYRERCVTQEVALLASLYYCQKVVSSKSERALYDRTGSGLAPGSRA</sequence>
<comment type="caution">
    <text evidence="1">The sequence shown here is derived from an EMBL/GenBank/DDBJ whole genome shotgun (WGS) entry which is preliminary data.</text>
</comment>
<dbReference type="EMBL" id="LGRX02000421">
    <property type="protein sequence ID" value="KAK3288682.1"/>
    <property type="molecule type" value="Genomic_DNA"/>
</dbReference>
<evidence type="ECO:0000313" key="2">
    <source>
        <dbReference type="Proteomes" id="UP001190700"/>
    </source>
</evidence>
<name>A0AAE0H2B0_9CHLO</name>
<organism evidence="1 2">
    <name type="scientific">Cymbomonas tetramitiformis</name>
    <dbReference type="NCBI Taxonomy" id="36881"/>
    <lineage>
        <taxon>Eukaryota</taxon>
        <taxon>Viridiplantae</taxon>
        <taxon>Chlorophyta</taxon>
        <taxon>Pyramimonadophyceae</taxon>
        <taxon>Pyramimonadales</taxon>
        <taxon>Pyramimonadaceae</taxon>
        <taxon>Cymbomonas</taxon>
    </lineage>
</organism>
<keyword evidence="2" id="KW-1185">Reference proteome</keyword>
<protein>
    <submittedName>
        <fullName evidence="1">Uncharacterized protein</fullName>
    </submittedName>
</protein>
<dbReference type="Proteomes" id="UP001190700">
    <property type="component" value="Unassembled WGS sequence"/>
</dbReference>
<gene>
    <name evidence="1" type="ORF">CYMTET_3900</name>
</gene>
<accession>A0AAE0H2B0</accession>
<dbReference type="AlphaFoldDB" id="A0AAE0H2B0"/>